<keyword evidence="4" id="KW-1185">Reference proteome</keyword>
<evidence type="ECO:0000256" key="1">
    <source>
        <dbReference type="SAM" id="MobiDB-lite"/>
    </source>
</evidence>
<dbReference type="Proteomes" id="UP000070444">
    <property type="component" value="Unassembled WGS sequence"/>
</dbReference>
<feature type="transmembrane region" description="Helical" evidence="2">
    <location>
        <begin position="77"/>
        <end position="95"/>
    </location>
</feature>
<name>A0A137P6L9_CONC2</name>
<organism evidence="3 4">
    <name type="scientific">Conidiobolus coronatus (strain ATCC 28846 / CBS 209.66 / NRRL 28638)</name>
    <name type="common">Delacroixia coronata</name>
    <dbReference type="NCBI Taxonomy" id="796925"/>
    <lineage>
        <taxon>Eukaryota</taxon>
        <taxon>Fungi</taxon>
        <taxon>Fungi incertae sedis</taxon>
        <taxon>Zoopagomycota</taxon>
        <taxon>Entomophthoromycotina</taxon>
        <taxon>Entomophthoromycetes</taxon>
        <taxon>Entomophthorales</taxon>
        <taxon>Ancylistaceae</taxon>
        <taxon>Conidiobolus</taxon>
    </lineage>
</organism>
<accession>A0A137P6L9</accession>
<dbReference type="AlphaFoldDB" id="A0A137P6L9"/>
<keyword evidence="2" id="KW-0812">Transmembrane</keyword>
<sequence>MIPTAVLTYLNPDYCDPLVGFGTSARLALFWVLSGIWIAVGTLYCFSIFVVVIYKLATHKQMENHGSKLTGRHLKRIVTRLILYPLAPVISLFPYMLTYTISPYVSPESNRVIDVMQLTCLSLQGLINFVFFMADPALPDILSEVRGSVETFSIYGSTTKCSDNEEDKLEIHDLASTSTNLATRPTGPTPQPAQARRPAEAPVRTGAFQSAFPIFGSVSHQTIPERHWVKLV</sequence>
<feature type="transmembrane region" description="Helical" evidence="2">
    <location>
        <begin position="115"/>
        <end position="134"/>
    </location>
</feature>
<evidence type="ECO:0000313" key="4">
    <source>
        <dbReference type="Proteomes" id="UP000070444"/>
    </source>
</evidence>
<gene>
    <name evidence="3" type="ORF">CONCODRAFT_78737</name>
</gene>
<evidence type="ECO:0000313" key="3">
    <source>
        <dbReference type="EMBL" id="KXN70609.1"/>
    </source>
</evidence>
<dbReference type="Gene3D" id="1.20.1070.10">
    <property type="entry name" value="Rhodopsin 7-helix transmembrane proteins"/>
    <property type="match status" value="1"/>
</dbReference>
<proteinExistence type="predicted"/>
<feature type="transmembrane region" description="Helical" evidence="2">
    <location>
        <begin position="28"/>
        <end position="56"/>
    </location>
</feature>
<reference evidence="3 4" key="1">
    <citation type="journal article" date="2015" name="Genome Biol. Evol.">
        <title>Phylogenomic analyses indicate that early fungi evolved digesting cell walls of algal ancestors of land plants.</title>
        <authorList>
            <person name="Chang Y."/>
            <person name="Wang S."/>
            <person name="Sekimoto S."/>
            <person name="Aerts A.L."/>
            <person name="Choi C."/>
            <person name="Clum A."/>
            <person name="LaButti K.M."/>
            <person name="Lindquist E.A."/>
            <person name="Yee Ngan C."/>
            <person name="Ohm R.A."/>
            <person name="Salamov A.A."/>
            <person name="Grigoriev I.V."/>
            <person name="Spatafora J.W."/>
            <person name="Berbee M.L."/>
        </authorList>
    </citation>
    <scope>NUCLEOTIDE SEQUENCE [LARGE SCALE GENOMIC DNA]</scope>
    <source>
        <strain evidence="3 4">NRRL 28638</strain>
    </source>
</reference>
<feature type="region of interest" description="Disordered" evidence="1">
    <location>
        <begin position="179"/>
        <end position="201"/>
    </location>
</feature>
<keyword evidence="2" id="KW-1133">Transmembrane helix</keyword>
<keyword evidence="2" id="KW-0472">Membrane</keyword>
<dbReference type="EMBL" id="KQ964497">
    <property type="protein sequence ID" value="KXN70609.1"/>
    <property type="molecule type" value="Genomic_DNA"/>
</dbReference>
<evidence type="ECO:0000256" key="2">
    <source>
        <dbReference type="SAM" id="Phobius"/>
    </source>
</evidence>
<feature type="compositionally biased region" description="Low complexity" evidence="1">
    <location>
        <begin position="192"/>
        <end position="201"/>
    </location>
</feature>
<dbReference type="OrthoDB" id="3251871at2759"/>
<protein>
    <submittedName>
        <fullName evidence="3">Uncharacterized protein</fullName>
    </submittedName>
</protein>